<sequence length="143" mass="16157">MFLLVGCLDTTPIPTRADDKENNAQKMCLSFSEVKLDYSSLLEEVSCGQNVNFTSPTNVEEACYAAALQNFMNGLENASINCGDQNRRIDDFTQMMELGINNQDLEFATTSKCKWESKQFTNFVKDLQSFVQQLANYNHEGCH</sequence>
<evidence type="ECO:0000313" key="1">
    <source>
        <dbReference type="EMBL" id="KAG7517775.1"/>
    </source>
</evidence>
<evidence type="ECO:0000313" key="2">
    <source>
        <dbReference type="Proteomes" id="UP000693946"/>
    </source>
</evidence>
<keyword evidence="2" id="KW-1185">Reference proteome</keyword>
<organism evidence="1 2">
    <name type="scientific">Solea senegalensis</name>
    <name type="common">Senegalese sole</name>
    <dbReference type="NCBI Taxonomy" id="28829"/>
    <lineage>
        <taxon>Eukaryota</taxon>
        <taxon>Metazoa</taxon>
        <taxon>Chordata</taxon>
        <taxon>Craniata</taxon>
        <taxon>Vertebrata</taxon>
        <taxon>Euteleostomi</taxon>
        <taxon>Actinopterygii</taxon>
        <taxon>Neopterygii</taxon>
        <taxon>Teleostei</taxon>
        <taxon>Neoteleostei</taxon>
        <taxon>Acanthomorphata</taxon>
        <taxon>Carangaria</taxon>
        <taxon>Pleuronectiformes</taxon>
        <taxon>Pleuronectoidei</taxon>
        <taxon>Soleidae</taxon>
        <taxon>Solea</taxon>
    </lineage>
</organism>
<dbReference type="Proteomes" id="UP000693946">
    <property type="component" value="Linkage Group LG12"/>
</dbReference>
<reference evidence="1 2" key="1">
    <citation type="journal article" date="2021" name="Sci. Rep.">
        <title>Chromosome anchoring in Senegalese sole (Solea senegalensis) reveals sex-associated markers and genome rearrangements in flatfish.</title>
        <authorList>
            <person name="Guerrero-Cozar I."/>
            <person name="Gomez-Garrido J."/>
            <person name="Berbel C."/>
            <person name="Martinez-Blanch J.F."/>
            <person name="Alioto T."/>
            <person name="Claros M.G."/>
            <person name="Gagnaire P.A."/>
            <person name="Manchado M."/>
        </authorList>
    </citation>
    <scope>NUCLEOTIDE SEQUENCE [LARGE SCALE GENOMIC DNA]</scope>
    <source>
        <strain evidence="1">Sse05_10M</strain>
    </source>
</reference>
<gene>
    <name evidence="1" type="ORF">JOB18_016027</name>
</gene>
<comment type="caution">
    <text evidence="1">The sequence shown here is derived from an EMBL/GenBank/DDBJ whole genome shotgun (WGS) entry which is preliminary data.</text>
</comment>
<dbReference type="EMBL" id="JAGKHQ010000004">
    <property type="protein sequence ID" value="KAG7517775.1"/>
    <property type="molecule type" value="Genomic_DNA"/>
</dbReference>
<accession>A0AAV6SLE7</accession>
<name>A0AAV6SLE7_SOLSE</name>
<proteinExistence type="predicted"/>
<dbReference type="AlphaFoldDB" id="A0AAV6SLE7"/>
<protein>
    <recommendedName>
        <fullName evidence="3">Interleukin</fullName>
    </recommendedName>
</protein>
<evidence type="ECO:0008006" key="3">
    <source>
        <dbReference type="Google" id="ProtNLM"/>
    </source>
</evidence>